<protein>
    <submittedName>
        <fullName evidence="1">Uncharacterized protein</fullName>
    </submittedName>
</protein>
<proteinExistence type="predicted"/>
<evidence type="ECO:0000313" key="1">
    <source>
        <dbReference type="EMBL" id="OLY82132.1"/>
    </source>
</evidence>
<accession>A0A1R0GYZ1</accession>
<sequence length="93" mass="10261">MNSRPLRITGFEEIGLSAKESSDIVLFINKFVFLVAFSALERTYNGPKTRNSGSRIAVLVSASMLSALLPMFKNIYRVDIPEPKVSISLIVAI</sequence>
<evidence type="ECO:0000313" key="2">
    <source>
        <dbReference type="Proteomes" id="UP000187455"/>
    </source>
</evidence>
<comment type="caution">
    <text evidence="1">The sequence shown here is derived from an EMBL/GenBank/DDBJ whole genome shotgun (WGS) entry which is preliminary data.</text>
</comment>
<name>A0A1R0GYZ1_9FUNG</name>
<dbReference type="Proteomes" id="UP000187455">
    <property type="component" value="Unassembled WGS sequence"/>
</dbReference>
<reference evidence="1 2" key="1">
    <citation type="journal article" date="2016" name="Mol. Biol. Evol.">
        <title>Genome-Wide Survey of Gut Fungi (Harpellales) Reveals the First Horizontally Transferred Ubiquitin Gene from a Mosquito Host.</title>
        <authorList>
            <person name="Wang Y."/>
            <person name="White M.M."/>
            <person name="Kvist S."/>
            <person name="Moncalvo J.M."/>
        </authorList>
    </citation>
    <scope>NUCLEOTIDE SEQUENCE [LARGE SCALE GENOMIC DNA]</scope>
    <source>
        <strain evidence="1 2">ALG-7-W6</strain>
    </source>
</reference>
<keyword evidence="2" id="KW-1185">Reference proteome</keyword>
<organism evidence="1 2">
    <name type="scientific">Smittium mucronatum</name>
    <dbReference type="NCBI Taxonomy" id="133383"/>
    <lineage>
        <taxon>Eukaryota</taxon>
        <taxon>Fungi</taxon>
        <taxon>Fungi incertae sedis</taxon>
        <taxon>Zoopagomycota</taxon>
        <taxon>Kickxellomycotina</taxon>
        <taxon>Harpellomycetes</taxon>
        <taxon>Harpellales</taxon>
        <taxon>Legeriomycetaceae</taxon>
        <taxon>Smittium</taxon>
    </lineage>
</organism>
<gene>
    <name evidence="1" type="ORF">AYI68_g3753</name>
</gene>
<dbReference type="EMBL" id="LSSL01001884">
    <property type="protein sequence ID" value="OLY82132.1"/>
    <property type="molecule type" value="Genomic_DNA"/>
</dbReference>
<dbReference type="AlphaFoldDB" id="A0A1R0GYZ1"/>